<evidence type="ECO:0000313" key="3">
    <source>
        <dbReference type="EMBL" id="OIQ72536.1"/>
    </source>
</evidence>
<gene>
    <name evidence="3" type="primary">yfcG_8</name>
    <name evidence="3" type="ORF">GALL_458370</name>
</gene>
<dbReference type="SUPFAM" id="SSF47616">
    <property type="entry name" value="GST C-terminal domain-like"/>
    <property type="match status" value="1"/>
</dbReference>
<organism evidence="3">
    <name type="scientific">mine drainage metagenome</name>
    <dbReference type="NCBI Taxonomy" id="410659"/>
    <lineage>
        <taxon>unclassified sequences</taxon>
        <taxon>metagenomes</taxon>
        <taxon>ecological metagenomes</taxon>
    </lineage>
</organism>
<dbReference type="InterPro" id="IPR036282">
    <property type="entry name" value="Glutathione-S-Trfase_C_sf"/>
</dbReference>
<dbReference type="CDD" id="cd03048">
    <property type="entry name" value="GST_N_Ure2p_like"/>
    <property type="match status" value="1"/>
</dbReference>
<dbReference type="EMBL" id="MLJW01003230">
    <property type="protein sequence ID" value="OIQ72536.1"/>
    <property type="molecule type" value="Genomic_DNA"/>
</dbReference>
<dbReference type="EC" id="1.11.1.-" evidence="3"/>
<protein>
    <submittedName>
        <fullName evidence="3">Disulfide-bond oxidoreductase YfcG</fullName>
        <ecNumber evidence="3">1.11.1.-</ecNumber>
        <ecNumber evidence="3">1.8.4.-</ecNumber>
    </submittedName>
</protein>
<dbReference type="Pfam" id="PF02798">
    <property type="entry name" value="GST_N"/>
    <property type="match status" value="1"/>
</dbReference>
<dbReference type="PANTHER" id="PTHR44051">
    <property type="entry name" value="GLUTATHIONE S-TRANSFERASE-RELATED"/>
    <property type="match status" value="1"/>
</dbReference>
<dbReference type="EC" id="1.8.4.-" evidence="3"/>
<dbReference type="PANTHER" id="PTHR44051:SF19">
    <property type="entry name" value="DISULFIDE-BOND OXIDOREDUCTASE YFCG"/>
    <property type="match status" value="1"/>
</dbReference>
<keyword evidence="3" id="KW-0575">Peroxidase</keyword>
<reference evidence="3" key="1">
    <citation type="submission" date="2016-10" db="EMBL/GenBank/DDBJ databases">
        <title>Sequence of Gallionella enrichment culture.</title>
        <authorList>
            <person name="Poehlein A."/>
            <person name="Muehling M."/>
            <person name="Daniel R."/>
        </authorList>
    </citation>
    <scope>NUCLEOTIDE SEQUENCE</scope>
</reference>
<evidence type="ECO:0000259" key="1">
    <source>
        <dbReference type="PROSITE" id="PS50404"/>
    </source>
</evidence>
<dbReference type="Gene3D" id="3.40.30.10">
    <property type="entry name" value="Glutaredoxin"/>
    <property type="match status" value="1"/>
</dbReference>
<comment type="caution">
    <text evidence="3">The sequence shown here is derived from an EMBL/GenBank/DDBJ whole genome shotgun (WGS) entry which is preliminary data.</text>
</comment>
<proteinExistence type="predicted"/>
<accession>A0A1J5PP19</accession>
<keyword evidence="3" id="KW-0560">Oxidoreductase</keyword>
<dbReference type="InterPro" id="IPR010987">
    <property type="entry name" value="Glutathione-S-Trfase_C-like"/>
</dbReference>
<dbReference type="InterPro" id="IPR036249">
    <property type="entry name" value="Thioredoxin-like_sf"/>
</dbReference>
<dbReference type="CDD" id="cd10291">
    <property type="entry name" value="GST_C_YfcG_like"/>
    <property type="match status" value="1"/>
</dbReference>
<dbReference type="PROSITE" id="PS50404">
    <property type="entry name" value="GST_NTER"/>
    <property type="match status" value="1"/>
</dbReference>
<name>A0A1J5PP19_9ZZZZ</name>
<sequence>MSDPIELYYWPTPNGWKISIALAEMGLPYTLKLVNIGAGEQFTPDFLKIAPNNRMPAIIDSDGPDGAPVSIFESGAILLYLARKTGLFHGITARDQIAVEQWLMWQMGSIGPMLGQAHHFRQYAPEKLPYAIDRYTNEAHRLYGVLDRRLGSQRYLAGDDYTIADIATFPWCRSAANQGIAWTEFPHAKRWFDAIAARPAVQRGVKVLADIRPPEMDAAAREQLFGATQYQRR</sequence>
<dbReference type="Pfam" id="PF00043">
    <property type="entry name" value="GST_C"/>
    <property type="match status" value="1"/>
</dbReference>
<dbReference type="InterPro" id="IPR004045">
    <property type="entry name" value="Glutathione_S-Trfase_N"/>
</dbReference>
<dbReference type="AlphaFoldDB" id="A0A1J5PP19"/>
<dbReference type="InterPro" id="IPR040079">
    <property type="entry name" value="Glutathione_S-Trfase"/>
</dbReference>
<feature type="domain" description="GST C-terminal" evidence="2">
    <location>
        <begin position="92"/>
        <end position="220"/>
    </location>
</feature>
<dbReference type="GO" id="GO:0004601">
    <property type="term" value="F:peroxidase activity"/>
    <property type="evidence" value="ECO:0007669"/>
    <property type="project" value="UniProtKB-KW"/>
</dbReference>
<dbReference type="SFLD" id="SFLDG00358">
    <property type="entry name" value="Main_(cytGST)"/>
    <property type="match status" value="1"/>
</dbReference>
<dbReference type="Gene3D" id="1.20.1050.10">
    <property type="match status" value="1"/>
</dbReference>
<evidence type="ECO:0000259" key="2">
    <source>
        <dbReference type="PROSITE" id="PS50405"/>
    </source>
</evidence>
<dbReference type="SFLD" id="SFLDG01151">
    <property type="entry name" value="Main.2:_Nu-like"/>
    <property type="match status" value="1"/>
</dbReference>
<dbReference type="SUPFAM" id="SSF52833">
    <property type="entry name" value="Thioredoxin-like"/>
    <property type="match status" value="1"/>
</dbReference>
<feature type="domain" description="GST N-terminal" evidence="1">
    <location>
        <begin position="2"/>
        <end position="89"/>
    </location>
</feature>
<dbReference type="InterPro" id="IPR004046">
    <property type="entry name" value="GST_C"/>
</dbReference>
<dbReference type="PROSITE" id="PS50405">
    <property type="entry name" value="GST_CTER"/>
    <property type="match status" value="1"/>
</dbReference>
<dbReference type="SFLD" id="SFLDS00019">
    <property type="entry name" value="Glutathione_Transferase_(cytos"/>
    <property type="match status" value="1"/>
</dbReference>